<feature type="transmembrane region" description="Helical" evidence="1">
    <location>
        <begin position="7"/>
        <end position="26"/>
    </location>
</feature>
<dbReference type="GeneID" id="97289077"/>
<organism evidence="2 3">
    <name type="scientific">Helicobacter winghamensis</name>
    <dbReference type="NCBI Taxonomy" id="157268"/>
    <lineage>
        <taxon>Bacteria</taxon>
        <taxon>Pseudomonadati</taxon>
        <taxon>Campylobacterota</taxon>
        <taxon>Epsilonproteobacteria</taxon>
        <taxon>Campylobacterales</taxon>
        <taxon>Helicobacteraceae</taxon>
        <taxon>Helicobacter</taxon>
    </lineage>
</organism>
<sequence length="260" mass="29550">MFKNRNAFTLLEVLLAMILLGIFGIFSTKLLLGVYKNYNLNHQNFQKQLEAQNALLQIKRLLENTYLTSLQILPNAKISTIPTNLIGKTLVFYEKMESFTLHEDFAIPCFHGVFNPKSLKITDSTLTLDFLKLSNTPNTCNFKLPKTALLVTENFIAPQDFYNPNFQGRILHLNADSIILELPNALRLQPITKLSPQLYFLKTPTHLHFSDSIILEQNGSSITLVENLSHFSLKSHALGIYMRLCLQKDAYCVSSVVVEL</sequence>
<evidence type="ECO:0008006" key="4">
    <source>
        <dbReference type="Google" id="ProtNLM"/>
    </source>
</evidence>
<dbReference type="Proteomes" id="UP000233350">
    <property type="component" value="Unassembled WGS sequence"/>
</dbReference>
<evidence type="ECO:0000256" key="1">
    <source>
        <dbReference type="SAM" id="Phobius"/>
    </source>
</evidence>
<dbReference type="OrthoDB" id="5321627at2"/>
<dbReference type="STRING" id="556267.HWAG_00586"/>
<protein>
    <recommendedName>
        <fullName evidence="4">Prepilin-type N-terminal cleavage/methylation domain-containing protein</fullName>
    </recommendedName>
</protein>
<accession>A0A2N3PLF3</accession>
<comment type="caution">
    <text evidence="2">The sequence shown here is derived from an EMBL/GenBank/DDBJ whole genome shotgun (WGS) entry which is preliminary data.</text>
</comment>
<evidence type="ECO:0000313" key="3">
    <source>
        <dbReference type="Proteomes" id="UP000233350"/>
    </source>
</evidence>
<proteinExistence type="predicted"/>
<keyword evidence="1" id="KW-0812">Transmembrane</keyword>
<dbReference type="AlphaFoldDB" id="A0A2N3PLF3"/>
<dbReference type="EMBL" id="MBPK01000002">
    <property type="protein sequence ID" value="PKT82617.1"/>
    <property type="molecule type" value="Genomic_DNA"/>
</dbReference>
<evidence type="ECO:0000313" key="2">
    <source>
        <dbReference type="EMBL" id="PKT82617.1"/>
    </source>
</evidence>
<gene>
    <name evidence="2" type="ORF">BCM31_07770</name>
</gene>
<keyword evidence="1" id="KW-1133">Transmembrane helix</keyword>
<reference evidence="2 3" key="1">
    <citation type="submission" date="2016-07" db="EMBL/GenBank/DDBJ databases">
        <title>Detection of Helicobacter winghamensis from caecal content of red fox (Vulpes vulpes).</title>
        <authorList>
            <person name="Zanoni R.G."/>
            <person name="Florio D."/>
            <person name="Caffara M."/>
            <person name="Renzi M."/>
            <person name="Parisi A."/>
            <person name="Pasquali F."/>
            <person name="Manfreda G."/>
        </authorList>
    </citation>
    <scope>NUCLEOTIDE SEQUENCE [LARGE SCALE GENOMIC DNA]</scope>
    <source>
        <strain evidence="2 3">295_13</strain>
    </source>
</reference>
<keyword evidence="3" id="KW-1185">Reference proteome</keyword>
<name>A0A2N3PLF3_9HELI</name>
<keyword evidence="1" id="KW-0472">Membrane</keyword>
<dbReference type="RefSeq" id="WP_006802279.1">
    <property type="nucleotide sequence ID" value="NZ_CABKOI010000021.1"/>
</dbReference>
<dbReference type="NCBIfam" id="TIGR02532">
    <property type="entry name" value="IV_pilin_GFxxxE"/>
    <property type="match status" value="1"/>
</dbReference>
<dbReference type="InterPro" id="IPR012902">
    <property type="entry name" value="N_methyl_site"/>
</dbReference>
<dbReference type="Pfam" id="PF07963">
    <property type="entry name" value="N_methyl"/>
    <property type="match status" value="1"/>
</dbReference>